<dbReference type="RefSeq" id="WP_200463396.1">
    <property type="nucleotide sequence ID" value="NZ_JAENRR010000003.1"/>
</dbReference>
<reference evidence="8 9" key="1">
    <citation type="submission" date="2021-01" db="EMBL/GenBank/DDBJ databases">
        <title>Carboxyliciviraga sp.nov., isolated from coastal sediments.</title>
        <authorList>
            <person name="Lu D."/>
            <person name="Zhang T."/>
        </authorList>
    </citation>
    <scope>NUCLEOTIDE SEQUENCE [LARGE SCALE GENOMIC DNA]</scope>
    <source>
        <strain evidence="8 9">N1Y132</strain>
    </source>
</reference>
<protein>
    <submittedName>
        <fullName evidence="8">RagB/SusD family nutrient uptake outer membrane protein</fullName>
    </submittedName>
</protein>
<evidence type="ECO:0000259" key="7">
    <source>
        <dbReference type="Pfam" id="PF14322"/>
    </source>
</evidence>
<comment type="subcellular location">
    <subcellularLocation>
        <location evidence="1">Cell outer membrane</location>
    </subcellularLocation>
</comment>
<dbReference type="SUPFAM" id="SSF48452">
    <property type="entry name" value="TPR-like"/>
    <property type="match status" value="1"/>
</dbReference>
<dbReference type="InterPro" id="IPR012944">
    <property type="entry name" value="SusD_RagB_dom"/>
</dbReference>
<dbReference type="Proteomes" id="UP000605676">
    <property type="component" value="Unassembled WGS sequence"/>
</dbReference>
<organism evidence="8 9">
    <name type="scientific">Carboxylicivirga marina</name>
    <dbReference type="NCBI Taxonomy" id="2800988"/>
    <lineage>
        <taxon>Bacteria</taxon>
        <taxon>Pseudomonadati</taxon>
        <taxon>Bacteroidota</taxon>
        <taxon>Bacteroidia</taxon>
        <taxon>Marinilabiliales</taxon>
        <taxon>Marinilabiliaceae</taxon>
        <taxon>Carboxylicivirga</taxon>
    </lineage>
</organism>
<feature type="domain" description="SusD-like N-terminal" evidence="7">
    <location>
        <begin position="69"/>
        <end position="237"/>
    </location>
</feature>
<sequence length="582" mass="65776">MIRNFILSIFLVTLLSGCDDFLDYTEHSFYDDPETIFSTFNRTRQFLGDIYSKLPTDYDYDGIGNNEPNQSMRSAATDEAEYVKQNHDVQKFTNGQWTAFKALDNNWSKYYGGIRAANFFLDQIEGRTFEDYQYNEDFDIEMERYEMYPYEARFLRAFFYMELAKRYGNVPMPEGVINDVSEVNSLPRESFEDVIAYIVSECDAIGDELPVTWIGANFFQETGRVTRGAVYALKSRALLYAASPLHNSMNDLTKWEAAAAAANAFVTNASFGYSFDGAYYNSSDMAQGVFNNRASAELIFERRNTNSNLFEKANFPMGFEGANGNATCPSQNLVDAYQTTDGFDVVLTNGVWSAPGSSVFDPANPYDNRDPRLMQTIIVNGSTWKSTAVETFTGGLNGLPLADATPTGYYLKKYVREDINIAGSNSNTKEHAWVIFRLAEVYLNLAEALNEAYGPTTAPAGFTMDATMALNMVRERGAVGLPAVTGLSQEQLRAAIIRERQVELAFEDHRFWDVRRWRLFDTSNANAVTEDIYGIEITNTDGTLSYSKKLVDDRLWDEKMYLYPIPYNETTINSNLGQNPGW</sequence>
<dbReference type="EMBL" id="JAENRR010000003">
    <property type="protein sequence ID" value="MBK3516165.1"/>
    <property type="molecule type" value="Genomic_DNA"/>
</dbReference>
<name>A0ABS1HFB3_9BACT</name>
<dbReference type="InterPro" id="IPR011990">
    <property type="entry name" value="TPR-like_helical_dom_sf"/>
</dbReference>
<keyword evidence="4" id="KW-0472">Membrane</keyword>
<comment type="caution">
    <text evidence="8">The sequence shown here is derived from an EMBL/GenBank/DDBJ whole genome shotgun (WGS) entry which is preliminary data.</text>
</comment>
<dbReference type="InterPro" id="IPR033985">
    <property type="entry name" value="SusD-like_N"/>
</dbReference>
<gene>
    <name evidence="8" type="ORF">JIV24_02355</name>
</gene>
<evidence type="ECO:0000256" key="1">
    <source>
        <dbReference type="ARBA" id="ARBA00004442"/>
    </source>
</evidence>
<evidence type="ECO:0000313" key="9">
    <source>
        <dbReference type="Proteomes" id="UP000605676"/>
    </source>
</evidence>
<proteinExistence type="inferred from homology"/>
<evidence type="ECO:0000256" key="5">
    <source>
        <dbReference type="ARBA" id="ARBA00023237"/>
    </source>
</evidence>
<comment type="similarity">
    <text evidence="2">Belongs to the SusD family.</text>
</comment>
<keyword evidence="9" id="KW-1185">Reference proteome</keyword>
<feature type="domain" description="RagB/SusD" evidence="6">
    <location>
        <begin position="312"/>
        <end position="582"/>
    </location>
</feature>
<dbReference type="Pfam" id="PF07980">
    <property type="entry name" value="SusD_RagB"/>
    <property type="match status" value="1"/>
</dbReference>
<keyword evidence="3" id="KW-0732">Signal</keyword>
<keyword evidence="5" id="KW-0998">Cell outer membrane</keyword>
<evidence type="ECO:0000256" key="3">
    <source>
        <dbReference type="ARBA" id="ARBA00022729"/>
    </source>
</evidence>
<evidence type="ECO:0000256" key="2">
    <source>
        <dbReference type="ARBA" id="ARBA00006275"/>
    </source>
</evidence>
<dbReference type="PROSITE" id="PS51257">
    <property type="entry name" value="PROKAR_LIPOPROTEIN"/>
    <property type="match status" value="1"/>
</dbReference>
<evidence type="ECO:0000313" key="8">
    <source>
        <dbReference type="EMBL" id="MBK3516165.1"/>
    </source>
</evidence>
<evidence type="ECO:0000256" key="4">
    <source>
        <dbReference type="ARBA" id="ARBA00023136"/>
    </source>
</evidence>
<evidence type="ECO:0000259" key="6">
    <source>
        <dbReference type="Pfam" id="PF07980"/>
    </source>
</evidence>
<dbReference type="Gene3D" id="1.25.40.390">
    <property type="match status" value="1"/>
</dbReference>
<dbReference type="Pfam" id="PF14322">
    <property type="entry name" value="SusD-like_3"/>
    <property type="match status" value="1"/>
</dbReference>
<accession>A0ABS1HFB3</accession>